<gene>
    <name evidence="1" type="ORF">ACAOBT_LOCUS3052</name>
</gene>
<name>A0A9P0NWC9_ACAOB</name>
<keyword evidence="2" id="KW-1185">Reference proteome</keyword>
<evidence type="ECO:0000313" key="2">
    <source>
        <dbReference type="Proteomes" id="UP001152888"/>
    </source>
</evidence>
<evidence type="ECO:0000313" key="1">
    <source>
        <dbReference type="EMBL" id="CAH1959183.1"/>
    </source>
</evidence>
<dbReference type="EMBL" id="CAKOFQ010006681">
    <property type="protein sequence ID" value="CAH1959183.1"/>
    <property type="molecule type" value="Genomic_DNA"/>
</dbReference>
<protein>
    <submittedName>
        <fullName evidence="1">Uncharacterized protein</fullName>
    </submittedName>
</protein>
<sequence>MLSKTAFLNASTASSGDCNLLPRNRDYMGRWSNNSTFSSVKYCLVFWAVCELALSCCDGHKTFKNQIFGATKIIYVLNNLQKKKV</sequence>
<organism evidence="1 2">
    <name type="scientific">Acanthoscelides obtectus</name>
    <name type="common">Bean weevil</name>
    <name type="synonym">Bruchus obtectus</name>
    <dbReference type="NCBI Taxonomy" id="200917"/>
    <lineage>
        <taxon>Eukaryota</taxon>
        <taxon>Metazoa</taxon>
        <taxon>Ecdysozoa</taxon>
        <taxon>Arthropoda</taxon>
        <taxon>Hexapoda</taxon>
        <taxon>Insecta</taxon>
        <taxon>Pterygota</taxon>
        <taxon>Neoptera</taxon>
        <taxon>Endopterygota</taxon>
        <taxon>Coleoptera</taxon>
        <taxon>Polyphaga</taxon>
        <taxon>Cucujiformia</taxon>
        <taxon>Chrysomeloidea</taxon>
        <taxon>Chrysomelidae</taxon>
        <taxon>Bruchinae</taxon>
        <taxon>Bruchini</taxon>
        <taxon>Acanthoscelides</taxon>
    </lineage>
</organism>
<comment type="caution">
    <text evidence="1">The sequence shown here is derived from an EMBL/GenBank/DDBJ whole genome shotgun (WGS) entry which is preliminary data.</text>
</comment>
<proteinExistence type="predicted"/>
<dbReference type="Proteomes" id="UP001152888">
    <property type="component" value="Unassembled WGS sequence"/>
</dbReference>
<reference evidence="1" key="1">
    <citation type="submission" date="2022-03" db="EMBL/GenBank/DDBJ databases">
        <authorList>
            <person name="Sayadi A."/>
        </authorList>
    </citation>
    <scope>NUCLEOTIDE SEQUENCE</scope>
</reference>
<accession>A0A9P0NWC9</accession>
<dbReference type="AlphaFoldDB" id="A0A9P0NWC9"/>